<keyword evidence="1" id="KW-0472">Membrane</keyword>
<accession>A0ABV1P3J8</accession>
<feature type="transmembrane region" description="Helical" evidence="1">
    <location>
        <begin position="115"/>
        <end position="136"/>
    </location>
</feature>
<feature type="transmembrane region" description="Helical" evidence="1">
    <location>
        <begin position="36"/>
        <end position="58"/>
    </location>
</feature>
<name>A0ABV1P3J8_9ACTN</name>
<reference evidence="2 3" key="1">
    <citation type="submission" date="2024-02" db="EMBL/GenBank/DDBJ databases">
        <title>Full genome sequence of Nocardioides kribbensis.</title>
        <authorList>
            <person name="Poletto B.L."/>
            <person name="Silva G."/>
            <person name="Galante D."/>
            <person name="Campos K.R."/>
            <person name="Santos M.B.N."/>
            <person name="Sacchi C.T."/>
        </authorList>
    </citation>
    <scope>NUCLEOTIDE SEQUENCE [LARGE SCALE GENOMIC DNA]</scope>
    <source>
        <strain evidence="2 3">O4R</strain>
    </source>
</reference>
<dbReference type="EMBL" id="JBEGDP010000035">
    <property type="protein sequence ID" value="MEQ7849323.1"/>
    <property type="molecule type" value="Genomic_DNA"/>
</dbReference>
<evidence type="ECO:0000256" key="1">
    <source>
        <dbReference type="SAM" id="Phobius"/>
    </source>
</evidence>
<keyword evidence="1" id="KW-0812">Transmembrane</keyword>
<evidence type="ECO:0000313" key="3">
    <source>
        <dbReference type="Proteomes" id="UP001482520"/>
    </source>
</evidence>
<proteinExistence type="predicted"/>
<comment type="caution">
    <text evidence="2">The sequence shown here is derived from an EMBL/GenBank/DDBJ whole genome shotgun (WGS) entry which is preliminary data.</text>
</comment>
<dbReference type="Proteomes" id="UP001482520">
    <property type="component" value="Unassembled WGS sequence"/>
</dbReference>
<organism evidence="2 3">
    <name type="scientific">Nocardioides kribbensis</name>
    <dbReference type="NCBI Taxonomy" id="305517"/>
    <lineage>
        <taxon>Bacteria</taxon>
        <taxon>Bacillati</taxon>
        <taxon>Actinomycetota</taxon>
        <taxon>Actinomycetes</taxon>
        <taxon>Propionibacteriales</taxon>
        <taxon>Nocardioidaceae</taxon>
        <taxon>Nocardioides</taxon>
    </lineage>
</organism>
<feature type="transmembrane region" description="Helical" evidence="1">
    <location>
        <begin position="6"/>
        <end position="24"/>
    </location>
</feature>
<feature type="transmembrane region" description="Helical" evidence="1">
    <location>
        <begin position="70"/>
        <end position="95"/>
    </location>
</feature>
<dbReference type="RefSeq" id="WP_349805629.1">
    <property type="nucleotide sequence ID" value="NZ_JBEGDP010000035.1"/>
</dbReference>
<gene>
    <name evidence="2" type="ORF">V6R90_18755</name>
</gene>
<keyword evidence="3" id="KW-1185">Reference proteome</keyword>
<protein>
    <recommendedName>
        <fullName evidence="4">DUF5134 domain-containing protein</fullName>
    </recommendedName>
</protein>
<evidence type="ECO:0000313" key="2">
    <source>
        <dbReference type="EMBL" id="MEQ7849323.1"/>
    </source>
</evidence>
<keyword evidence="1" id="KW-1133">Transmembrane helix</keyword>
<evidence type="ECO:0008006" key="4">
    <source>
        <dbReference type="Google" id="ProtNLM"/>
    </source>
</evidence>
<sequence length="140" mass="14357">MLEPVVYVLTALAALVVVLTRLRLGGAAGGGGRHVVPRRLLTVHLLAGILALVVWTVFLVSPDDSAPGSALVGVVALGFWWVVAGAGLLLLARWLPSKGRHAGEGASDAWAGGPWLSLLAHLGMAAGVVVFTYAYVSSAV</sequence>